<dbReference type="InterPro" id="IPR010428">
    <property type="entry name" value="Zincin_1"/>
</dbReference>
<dbReference type="Proteomes" id="UP000596145">
    <property type="component" value="Chromosome"/>
</dbReference>
<reference evidence="1 2" key="1">
    <citation type="submission" date="2020-12" db="EMBL/GenBank/DDBJ databases">
        <title>FDA dAtabase for Regulatory Grade micrObial Sequences (FDA-ARGOS): Supporting development and validation of Infectious Disease Dx tests.</title>
        <authorList>
            <person name="Sproer C."/>
            <person name="Gronow S."/>
            <person name="Severitt S."/>
            <person name="Schroder I."/>
            <person name="Tallon L."/>
            <person name="Sadzewicz L."/>
            <person name="Zhao X."/>
            <person name="Boylan J."/>
            <person name="Ott S."/>
            <person name="Bowen H."/>
            <person name="Vavikolanu K."/>
            <person name="Mehta A."/>
            <person name="Aluvathingal J."/>
            <person name="Nadendla S."/>
            <person name="Lowell S."/>
            <person name="Myers T."/>
            <person name="Yan Y."/>
            <person name="Sichtig H."/>
        </authorList>
    </citation>
    <scope>NUCLEOTIDE SEQUENCE [LARGE SCALE GENOMIC DNA]</scope>
    <source>
        <strain evidence="1 2">FDAARGOS_1053</strain>
    </source>
</reference>
<dbReference type="EMBL" id="CP066007">
    <property type="protein sequence ID" value="QQB46955.1"/>
    <property type="molecule type" value="Genomic_DNA"/>
</dbReference>
<dbReference type="GeneID" id="92761261"/>
<dbReference type="RefSeq" id="WP_084036193.1">
    <property type="nucleotide sequence ID" value="NZ_CP066007.1"/>
</dbReference>
<dbReference type="SUPFAM" id="SSF55486">
    <property type="entry name" value="Metalloproteases ('zincins'), catalytic domain"/>
    <property type="match status" value="1"/>
</dbReference>
<dbReference type="InterPro" id="IPR038555">
    <property type="entry name" value="Zincin_1_sf"/>
</dbReference>
<dbReference type="AlphaFoldDB" id="A0A7T4EGJ3"/>
<evidence type="ECO:0000313" key="2">
    <source>
        <dbReference type="Proteomes" id="UP000596145"/>
    </source>
</evidence>
<protein>
    <submittedName>
        <fullName evidence="1">Metallopeptidase family protein</fullName>
    </submittedName>
</protein>
<dbReference type="CDD" id="cd12952">
    <property type="entry name" value="MMP_ACEL2062"/>
    <property type="match status" value="1"/>
</dbReference>
<organism evidence="1 2">
    <name type="scientific">Corynebacterium glucuronolyticum</name>
    <dbReference type="NCBI Taxonomy" id="39791"/>
    <lineage>
        <taxon>Bacteria</taxon>
        <taxon>Bacillati</taxon>
        <taxon>Actinomycetota</taxon>
        <taxon>Actinomycetes</taxon>
        <taxon>Mycobacteriales</taxon>
        <taxon>Corynebacteriaceae</taxon>
        <taxon>Corynebacterium</taxon>
    </lineage>
</organism>
<dbReference type="Pfam" id="PF06262">
    <property type="entry name" value="Zincin_1"/>
    <property type="match status" value="1"/>
</dbReference>
<dbReference type="Gene3D" id="3.30.2010.20">
    <property type="match status" value="1"/>
</dbReference>
<proteinExistence type="predicted"/>
<name>A0A7T4EGJ3_9CORY</name>
<accession>A0A7T4EGJ3</accession>
<evidence type="ECO:0000313" key="1">
    <source>
        <dbReference type="EMBL" id="QQB46955.1"/>
    </source>
</evidence>
<dbReference type="OrthoDB" id="9806895at2"/>
<sequence>MSVEISDDEFEELVDKSLELIPEALINRIENTVILIDDYNEEDPTILGLYQGEAMTEQTYFGAFQPNTITIYRESLKDWCETREQLEEEVAITVVHEIAHHFGIDDERLHELGWG</sequence>
<gene>
    <name evidence="1" type="ORF">I6I10_03280</name>
</gene>